<comment type="caution">
    <text evidence="2">The sequence shown here is derived from an EMBL/GenBank/DDBJ whole genome shotgun (WGS) entry which is preliminary data.</text>
</comment>
<organism evidence="2 3">
    <name type="scientific">Deinococcus metalli</name>
    <dbReference type="NCBI Taxonomy" id="1141878"/>
    <lineage>
        <taxon>Bacteria</taxon>
        <taxon>Thermotogati</taxon>
        <taxon>Deinococcota</taxon>
        <taxon>Deinococci</taxon>
        <taxon>Deinococcales</taxon>
        <taxon>Deinococcaceae</taxon>
        <taxon>Deinococcus</taxon>
    </lineage>
</organism>
<feature type="transmembrane region" description="Helical" evidence="1">
    <location>
        <begin position="353"/>
        <end position="377"/>
    </location>
</feature>
<feature type="transmembrane region" description="Helical" evidence="1">
    <location>
        <begin position="132"/>
        <end position="150"/>
    </location>
</feature>
<feature type="transmembrane region" description="Helical" evidence="1">
    <location>
        <begin position="24"/>
        <end position="43"/>
    </location>
</feature>
<evidence type="ECO:0000313" key="2">
    <source>
        <dbReference type="EMBL" id="MBB5375772.1"/>
    </source>
</evidence>
<gene>
    <name evidence="2" type="ORF">HNQ07_001229</name>
</gene>
<keyword evidence="1" id="KW-0812">Transmembrane</keyword>
<dbReference type="EMBL" id="JACHFK010000002">
    <property type="protein sequence ID" value="MBB5375772.1"/>
    <property type="molecule type" value="Genomic_DNA"/>
</dbReference>
<dbReference type="AlphaFoldDB" id="A0A7W8NR49"/>
<name>A0A7W8NR49_9DEIO</name>
<proteinExistence type="predicted"/>
<feature type="transmembrane region" description="Helical" evidence="1">
    <location>
        <begin position="162"/>
        <end position="183"/>
    </location>
</feature>
<evidence type="ECO:0000256" key="1">
    <source>
        <dbReference type="SAM" id="Phobius"/>
    </source>
</evidence>
<accession>A0A7W8NR49</accession>
<feature type="transmembrane region" description="Helical" evidence="1">
    <location>
        <begin position="287"/>
        <end position="309"/>
    </location>
</feature>
<feature type="transmembrane region" description="Helical" evidence="1">
    <location>
        <begin position="82"/>
        <end position="103"/>
    </location>
</feature>
<sequence length="442" mass="48856">MAYQIIWSLMVAVAIGCTLYRRRAAFYFLCLFAIFPASAVLVIGQSGNAIGISPYYAYAVFIFFLVLMRLNRALDTIVNRQWIHLTIFSFITVVGAFILPILFEGLGVYSPRLGIDDQVNVQTPLVQSFSQIGQAAYLVLNFSVVVYIYMNVGEFLNVLRNIFYVALIIALWQLIAKVSAFYFPSDYIANNPAYGYLSTQLFYGIPRINGSFLEASTASAYFSSMLALFIGLYFQTHRGVVNIILALFATLITTSSTGVIVIILLTLSFCVNLFITVVKQRAMGLNTLLPILVMVGLFLFLINISNILHVLTFGKIGSLSYVNRNASNEYAVGLIYKTFGVGVGLGSNRPSSFATYILSNLGLFPAFLLASSVVTNAMITKNKIILWPFLTYLVAKVIAIPDLNDVWFWIYFALILAGHRDPPVHATGSESLPSTAGVHHQV</sequence>
<dbReference type="Proteomes" id="UP000539473">
    <property type="component" value="Unassembled WGS sequence"/>
</dbReference>
<evidence type="ECO:0000313" key="3">
    <source>
        <dbReference type="Proteomes" id="UP000539473"/>
    </source>
</evidence>
<feature type="transmembrane region" description="Helical" evidence="1">
    <location>
        <begin position="49"/>
        <end position="70"/>
    </location>
</feature>
<dbReference type="RefSeq" id="WP_184110038.1">
    <property type="nucleotide sequence ID" value="NZ_BNAJ01000002.1"/>
</dbReference>
<feature type="transmembrane region" description="Helical" evidence="1">
    <location>
        <begin position="218"/>
        <end position="236"/>
    </location>
</feature>
<keyword evidence="1" id="KW-1133">Transmembrane helix</keyword>
<keyword evidence="1" id="KW-0472">Membrane</keyword>
<feature type="transmembrane region" description="Helical" evidence="1">
    <location>
        <begin position="243"/>
        <end position="275"/>
    </location>
</feature>
<protein>
    <submittedName>
        <fullName evidence="2">Uncharacterized protein</fullName>
    </submittedName>
</protein>
<reference evidence="2 3" key="1">
    <citation type="submission" date="2020-08" db="EMBL/GenBank/DDBJ databases">
        <title>Genomic Encyclopedia of Type Strains, Phase IV (KMG-IV): sequencing the most valuable type-strain genomes for metagenomic binning, comparative biology and taxonomic classification.</title>
        <authorList>
            <person name="Goeker M."/>
        </authorList>
    </citation>
    <scope>NUCLEOTIDE SEQUENCE [LARGE SCALE GENOMIC DNA]</scope>
    <source>
        <strain evidence="2 3">DSM 27521</strain>
    </source>
</reference>